<dbReference type="InterPro" id="IPR041664">
    <property type="entry name" value="AAA_16"/>
</dbReference>
<dbReference type="InterPro" id="IPR036388">
    <property type="entry name" value="WH-like_DNA-bd_sf"/>
</dbReference>
<dbReference type="AlphaFoldDB" id="A0A7Y9LCU3"/>
<keyword evidence="4" id="KW-0238">DNA-binding</keyword>
<evidence type="ECO:0000313" key="5">
    <source>
        <dbReference type="Proteomes" id="UP000569914"/>
    </source>
</evidence>
<dbReference type="RefSeq" id="WP_179752632.1">
    <property type="nucleotide sequence ID" value="NZ_JACCBU010000001.1"/>
</dbReference>
<feature type="domain" description="HTH luxR-type" evidence="3">
    <location>
        <begin position="871"/>
        <end position="936"/>
    </location>
</feature>
<dbReference type="GO" id="GO:0005524">
    <property type="term" value="F:ATP binding"/>
    <property type="evidence" value="ECO:0007669"/>
    <property type="project" value="UniProtKB-KW"/>
</dbReference>
<dbReference type="InterPro" id="IPR000792">
    <property type="entry name" value="Tscrpt_reg_LuxR_C"/>
</dbReference>
<evidence type="ECO:0000313" key="4">
    <source>
        <dbReference type="EMBL" id="NYE72060.1"/>
    </source>
</evidence>
<dbReference type="Gene3D" id="3.40.50.300">
    <property type="entry name" value="P-loop containing nucleotide triphosphate hydrolases"/>
    <property type="match status" value="1"/>
</dbReference>
<proteinExistence type="predicted"/>
<dbReference type="InterPro" id="IPR011990">
    <property type="entry name" value="TPR-like_helical_dom_sf"/>
</dbReference>
<dbReference type="PROSITE" id="PS00622">
    <property type="entry name" value="HTH_LUXR_1"/>
    <property type="match status" value="1"/>
</dbReference>
<organism evidence="4 5">
    <name type="scientific">Microlunatus parietis</name>
    <dbReference type="NCBI Taxonomy" id="682979"/>
    <lineage>
        <taxon>Bacteria</taxon>
        <taxon>Bacillati</taxon>
        <taxon>Actinomycetota</taxon>
        <taxon>Actinomycetes</taxon>
        <taxon>Propionibacteriales</taxon>
        <taxon>Propionibacteriaceae</taxon>
        <taxon>Microlunatus</taxon>
    </lineage>
</organism>
<dbReference type="SUPFAM" id="SSF52540">
    <property type="entry name" value="P-loop containing nucleoside triphosphate hydrolases"/>
    <property type="match status" value="1"/>
</dbReference>
<dbReference type="Pfam" id="PF00196">
    <property type="entry name" value="GerE"/>
    <property type="match status" value="1"/>
</dbReference>
<dbReference type="GO" id="GO:0003677">
    <property type="term" value="F:DNA binding"/>
    <property type="evidence" value="ECO:0007669"/>
    <property type="project" value="UniProtKB-KW"/>
</dbReference>
<dbReference type="InterPro" id="IPR016032">
    <property type="entry name" value="Sig_transdc_resp-reg_C-effctor"/>
</dbReference>
<dbReference type="PANTHER" id="PTHR16305:SF35">
    <property type="entry name" value="TRANSCRIPTIONAL ACTIVATOR DOMAIN"/>
    <property type="match status" value="1"/>
</dbReference>
<dbReference type="SMART" id="SM00421">
    <property type="entry name" value="HTH_LUXR"/>
    <property type="match status" value="1"/>
</dbReference>
<dbReference type="PANTHER" id="PTHR16305">
    <property type="entry name" value="TESTICULAR SOLUBLE ADENYLYL CYCLASE"/>
    <property type="match status" value="1"/>
</dbReference>
<dbReference type="Gene3D" id="1.10.10.10">
    <property type="entry name" value="Winged helix-like DNA-binding domain superfamily/Winged helix DNA-binding domain"/>
    <property type="match status" value="1"/>
</dbReference>
<dbReference type="SUPFAM" id="SSF48452">
    <property type="entry name" value="TPR-like"/>
    <property type="match status" value="1"/>
</dbReference>
<dbReference type="GO" id="GO:0005737">
    <property type="term" value="C:cytoplasm"/>
    <property type="evidence" value="ECO:0007669"/>
    <property type="project" value="TreeGrafter"/>
</dbReference>
<protein>
    <submittedName>
        <fullName evidence="4">DNA-binding CsgD family transcriptional regulator</fullName>
    </submittedName>
</protein>
<keyword evidence="5" id="KW-1185">Reference proteome</keyword>
<accession>A0A7Y9LCU3</accession>
<dbReference type="GO" id="GO:0006355">
    <property type="term" value="P:regulation of DNA-templated transcription"/>
    <property type="evidence" value="ECO:0007669"/>
    <property type="project" value="InterPro"/>
</dbReference>
<evidence type="ECO:0000256" key="1">
    <source>
        <dbReference type="ARBA" id="ARBA00022741"/>
    </source>
</evidence>
<sequence>MAGIIGRTEELAALDAALNSIDEGPSVLAVVGDPGIGKSRLLAELRLRAERRGLLALTGSAGEFEQSLPYGVFVEALDDHVASLPRAEFDPLGPDRLARCGAVLPSLAEHTESTAAPGARYRLHRAIGALLGLLAGERGLLLILDDLHWADAASLELLDLLCRHPPAGPLLLAAAYRPRQASNRLVGILARGSTRISPTPLTRAEVAELVDEDAEELHQASGGNPFYLLALAGADRLDPTARPSGAGLPPAVEAALLAELDRARPAARRLAQAAAIAGDPFDFEVAAAAAGEPAEDLLGRLDELVALDLVRVTEGARRFTFRHPLVRQLIYRSAPEGFRLLAHERAAAALQRQGAAVSALAHHVELSAGAGDLPAIDILTRAAEEALPKAPSTAAHWFGTALRLLPHGAAEQHRRVALSLARARALIVSADVISAAELLDQVLAGLPAEPSPQRLEALALYALVAPMLVSGRALGLLHRELDQLPDDDSQAAARLKVALALVETNAGAFRGRELALEAYTTACRHGDLLLQAESAGLLAVRAAGRGETETARRWYGVATSLVDRLYDTEVTSGIDVLPALAWAALLLDRYDDCLRYADRSVEVARAGGQGYVLTYLLNSRTVALRVLGRLADAAAAAETASDAMELSPDEGMRATVWCQRCWIAVWQGNLDAALESGLGAVRAGNLAGGQARPLAEAGLYVARQAAGQPDAIERFLAAVGGPEAPDLDVLNRTTLYDYLTAGEIERGQLKAADGWASRAEEICPAGLPRRFGHALLARARVLLARGEAAGAVERSLEAAAAFESAAARYEVALANLVGGRAYELLGDRPRAVAALDFTRQQAAEFGARRLEAEAVRELRRLGRRVTTGTAADAQGSGLTKRERQVAELVARGLTSRLIAEQLFLSPRTVDTHLANIYAKLQVSSRAALATLWARAPTKSDVGQRDGLVS</sequence>
<reference evidence="4 5" key="1">
    <citation type="submission" date="2020-07" db="EMBL/GenBank/DDBJ databases">
        <title>Sequencing the genomes of 1000 actinobacteria strains.</title>
        <authorList>
            <person name="Klenk H.-P."/>
        </authorList>
    </citation>
    <scope>NUCLEOTIDE SEQUENCE [LARGE SCALE GENOMIC DNA]</scope>
    <source>
        <strain evidence="4 5">DSM 22083</strain>
    </source>
</reference>
<dbReference type="GO" id="GO:0004016">
    <property type="term" value="F:adenylate cyclase activity"/>
    <property type="evidence" value="ECO:0007669"/>
    <property type="project" value="TreeGrafter"/>
</dbReference>
<dbReference type="Proteomes" id="UP000569914">
    <property type="component" value="Unassembled WGS sequence"/>
</dbReference>
<dbReference type="Pfam" id="PF13191">
    <property type="entry name" value="AAA_16"/>
    <property type="match status" value="1"/>
</dbReference>
<dbReference type="SUPFAM" id="SSF46894">
    <property type="entry name" value="C-terminal effector domain of the bipartite response regulators"/>
    <property type="match status" value="1"/>
</dbReference>
<evidence type="ECO:0000256" key="2">
    <source>
        <dbReference type="ARBA" id="ARBA00022840"/>
    </source>
</evidence>
<comment type="caution">
    <text evidence="4">The sequence shown here is derived from an EMBL/GenBank/DDBJ whole genome shotgun (WGS) entry which is preliminary data.</text>
</comment>
<name>A0A7Y9LCU3_9ACTN</name>
<keyword evidence="2" id="KW-0067">ATP-binding</keyword>
<dbReference type="PRINTS" id="PR00038">
    <property type="entry name" value="HTHLUXR"/>
</dbReference>
<dbReference type="InterPro" id="IPR027417">
    <property type="entry name" value="P-loop_NTPase"/>
</dbReference>
<dbReference type="CDD" id="cd06170">
    <property type="entry name" value="LuxR_C_like"/>
    <property type="match status" value="1"/>
</dbReference>
<evidence type="ECO:0000259" key="3">
    <source>
        <dbReference type="PROSITE" id="PS50043"/>
    </source>
</evidence>
<keyword evidence="1" id="KW-0547">Nucleotide-binding</keyword>
<dbReference type="PROSITE" id="PS50043">
    <property type="entry name" value="HTH_LUXR_2"/>
    <property type="match status" value="1"/>
</dbReference>
<gene>
    <name evidence="4" type="ORF">BKA15_003389</name>
</gene>
<dbReference type="EMBL" id="JACCBU010000001">
    <property type="protein sequence ID" value="NYE72060.1"/>
    <property type="molecule type" value="Genomic_DNA"/>
</dbReference>